<sequence>MTRPSLRSESLTLELDPACGGRIASLRHGARELLVSPSVHPDNWGATLWTSPQSDWGWPPVAAVDSEPYELVEHGPSAITLRSPVATMGPRRLQITKRAAVVAGGSIDLRYAITNLGDAPFAMACWEVSRVFPGGLSFFPTGRAALTELPPHGPLEPDTEAGFSWFDHAAFAPGQNRKLHADGEGGLLAHCVDDLLLLKCFTDTPPADQAPGEGEVELFAFEDGSYVELEVQGAYASIEPGAELAFGVRTHVAPCPVPRTERASLAALALDLRERIGAP</sequence>
<dbReference type="RefSeq" id="WP_006976646.1">
    <property type="nucleotide sequence ID" value="NZ_ABCS01000144.1"/>
</dbReference>
<evidence type="ECO:0000313" key="1">
    <source>
        <dbReference type="EMBL" id="EDM74195.1"/>
    </source>
</evidence>
<organism evidence="1 2">
    <name type="scientific">Plesiocystis pacifica SIR-1</name>
    <dbReference type="NCBI Taxonomy" id="391625"/>
    <lineage>
        <taxon>Bacteria</taxon>
        <taxon>Pseudomonadati</taxon>
        <taxon>Myxococcota</taxon>
        <taxon>Polyangia</taxon>
        <taxon>Nannocystales</taxon>
        <taxon>Nannocystaceae</taxon>
        <taxon>Plesiocystis</taxon>
    </lineage>
</organism>
<proteinExistence type="predicted"/>
<name>A6GIW0_9BACT</name>
<evidence type="ECO:0008006" key="3">
    <source>
        <dbReference type="Google" id="ProtNLM"/>
    </source>
</evidence>
<dbReference type="AlphaFoldDB" id="A6GIW0"/>
<dbReference type="eggNOG" id="ENOG50302TD">
    <property type="taxonomic scope" value="Bacteria"/>
</dbReference>
<reference evidence="1 2" key="1">
    <citation type="submission" date="2007-06" db="EMBL/GenBank/DDBJ databases">
        <authorList>
            <person name="Shimkets L."/>
            <person name="Ferriera S."/>
            <person name="Johnson J."/>
            <person name="Kravitz S."/>
            <person name="Beeson K."/>
            <person name="Sutton G."/>
            <person name="Rogers Y.-H."/>
            <person name="Friedman R."/>
            <person name="Frazier M."/>
            <person name="Venter J.C."/>
        </authorList>
    </citation>
    <scope>NUCLEOTIDE SEQUENCE [LARGE SCALE GENOMIC DNA]</scope>
    <source>
        <strain evidence="1 2">SIR-1</strain>
    </source>
</reference>
<dbReference type="Pfam" id="PF14315">
    <property type="entry name" value="DUF4380"/>
    <property type="match status" value="1"/>
</dbReference>
<keyword evidence="2" id="KW-1185">Reference proteome</keyword>
<comment type="caution">
    <text evidence="1">The sequence shown here is derived from an EMBL/GenBank/DDBJ whole genome shotgun (WGS) entry which is preliminary data.</text>
</comment>
<dbReference type="STRING" id="391625.PPSIR1_17595"/>
<dbReference type="OrthoDB" id="6384861at2"/>
<dbReference type="EMBL" id="ABCS01000144">
    <property type="protein sequence ID" value="EDM74195.1"/>
    <property type="molecule type" value="Genomic_DNA"/>
</dbReference>
<gene>
    <name evidence="1" type="ORF">PPSIR1_17595</name>
</gene>
<dbReference type="Proteomes" id="UP000005801">
    <property type="component" value="Unassembled WGS sequence"/>
</dbReference>
<accession>A6GIW0</accession>
<dbReference type="InterPro" id="IPR025488">
    <property type="entry name" value="DUF4380"/>
</dbReference>
<evidence type="ECO:0000313" key="2">
    <source>
        <dbReference type="Proteomes" id="UP000005801"/>
    </source>
</evidence>
<protein>
    <recommendedName>
        <fullName evidence="3">DUF4380 domain-containing protein</fullName>
    </recommendedName>
</protein>